<dbReference type="eggNOG" id="COG3265">
    <property type="taxonomic scope" value="Bacteria"/>
</dbReference>
<evidence type="ECO:0000313" key="2">
    <source>
        <dbReference type="Proteomes" id="UP000001919"/>
    </source>
</evidence>
<dbReference type="EMBL" id="CP001643">
    <property type="protein sequence ID" value="ACU84628.1"/>
    <property type="molecule type" value="Genomic_DNA"/>
</dbReference>
<protein>
    <submittedName>
        <fullName evidence="1">p-loop ATPase protein family</fullName>
    </submittedName>
</protein>
<dbReference type="PATRIC" id="fig|446465.5.peg.762"/>
<dbReference type="Gene3D" id="3.40.50.300">
    <property type="entry name" value="P-loop containing nucleotide triphosphate hydrolases"/>
    <property type="match status" value="1"/>
</dbReference>
<dbReference type="AlphaFoldDB" id="C7M9T4"/>
<dbReference type="STRING" id="446465.Bfae_07730"/>
<dbReference type="SUPFAM" id="SSF52540">
    <property type="entry name" value="P-loop containing nucleoside triphosphate hydrolases"/>
    <property type="match status" value="1"/>
</dbReference>
<dbReference type="InterPro" id="IPR027417">
    <property type="entry name" value="P-loop_NTPase"/>
</dbReference>
<evidence type="ECO:0000313" key="1">
    <source>
        <dbReference type="EMBL" id="ACU84628.1"/>
    </source>
</evidence>
<accession>C7M9T4</accession>
<proteinExistence type="predicted"/>
<dbReference type="KEGG" id="bfa:Bfae_07730"/>
<reference evidence="1 2" key="1">
    <citation type="journal article" date="2009" name="Stand. Genomic Sci.">
        <title>Complete genome sequence of Brachybacterium faecium type strain (Schefferle 6-10).</title>
        <authorList>
            <person name="Lapidus A."/>
            <person name="Pukall R."/>
            <person name="Labuttii K."/>
            <person name="Copeland A."/>
            <person name="Del Rio T.G."/>
            <person name="Nolan M."/>
            <person name="Chen F."/>
            <person name="Lucas S."/>
            <person name="Tice H."/>
            <person name="Cheng J.F."/>
            <person name="Bruce D."/>
            <person name="Goodwin L."/>
            <person name="Pitluck S."/>
            <person name="Rohde M."/>
            <person name="Goker M."/>
            <person name="Pati A."/>
            <person name="Ivanova N."/>
            <person name="Mavrommatis K."/>
            <person name="Chen A."/>
            <person name="Palaniappan K."/>
            <person name="D'haeseleer P."/>
            <person name="Chain P."/>
            <person name="Bristow J."/>
            <person name="Eisen J.A."/>
            <person name="Markowitz V."/>
            <person name="Hugenholtz P."/>
            <person name="Kyrpides N.C."/>
            <person name="Klenk H.P."/>
        </authorList>
    </citation>
    <scope>NUCLEOTIDE SEQUENCE [LARGE SCALE GENOMIC DNA]</scope>
    <source>
        <strain evidence="2">ATCC 43885 / DSM 4810 / JCM 11609 / LMG 19847 / NBRC 14762 / NCIMB 9860 / 6-10</strain>
    </source>
</reference>
<dbReference type="OrthoDB" id="7889077at2"/>
<dbReference type="Proteomes" id="UP000001919">
    <property type="component" value="Chromosome"/>
</dbReference>
<dbReference type="Pfam" id="PF13671">
    <property type="entry name" value="AAA_33"/>
    <property type="match status" value="1"/>
</dbReference>
<organism evidence="1 2">
    <name type="scientific">Brachybacterium faecium (strain ATCC 43885 / DSM 4810 / JCM 11609 / LMG 19847 / NBRC 14762 / NCIMB 9860 / 6-10)</name>
    <dbReference type="NCBI Taxonomy" id="446465"/>
    <lineage>
        <taxon>Bacteria</taxon>
        <taxon>Bacillati</taxon>
        <taxon>Actinomycetota</taxon>
        <taxon>Actinomycetes</taxon>
        <taxon>Micrococcales</taxon>
        <taxon>Dermabacteraceae</taxon>
        <taxon>Brachybacterium</taxon>
    </lineage>
</organism>
<gene>
    <name evidence="1" type="ordered locus">Bfae_07730</name>
</gene>
<name>C7M9T4_BRAFD</name>
<sequence>MPCSELLLIGGRSGAGKSTAAFALHDLLVRRDVRHAVIEGDALDLAHPSPSEHGLAARNLRVIWANYRSLGYRRLIYTNTVSVLETEALVEAVGDAPKVTAVLLNASDPTAEERLSQRERDESLAVHLERSRRTAALLERRAPSSVHRITTDGLEPSDVARRIAALLDWG</sequence>
<keyword evidence="2" id="KW-1185">Reference proteome</keyword>
<dbReference type="HOGENOM" id="CLU_103816_0_0_11"/>